<proteinExistence type="predicted"/>
<feature type="chain" id="PRO_5045773610" evidence="1">
    <location>
        <begin position="30"/>
        <end position="364"/>
    </location>
</feature>
<comment type="caution">
    <text evidence="2">The sequence shown here is derived from an EMBL/GenBank/DDBJ whole genome shotgun (WGS) entry which is preliminary data.</text>
</comment>
<feature type="signal peptide" evidence="1">
    <location>
        <begin position="1"/>
        <end position="29"/>
    </location>
</feature>
<dbReference type="Proteomes" id="UP001606210">
    <property type="component" value="Unassembled WGS sequence"/>
</dbReference>
<dbReference type="RefSeq" id="WP_394476086.1">
    <property type="nucleotide sequence ID" value="NZ_JBIGHV010000001.1"/>
</dbReference>
<sequence>MKRRTGMLATLGGLLAAVAALWVALPHQAPTDSVPGATAAVLPRPAAVLAVPAAAPAMRPTAAAPVDAVHELCGTGRMPLRNAGGAGADAFENLPDPLGRLALQELRERLVHMLTLGDARQRVAAWRLRQPDAADPAAQTAWAAGLLAEAHAGGDAQALRWATAACGHTEHAPRCRRDLALARTRAEPDNGLHWLEWAQEAGSEPLQHAAWLGALRARRWHEHPVGLTAVTQAALAAMQPVPPAYLRSRLARETLGHDAAQAPEGFAWLDQQCARQLGDCAQVAERMAGEADSAALLQQAAALGQQAGWSEARLQALAATTQAFHAQLPAWHEAAGASLACAAAEPQLAHVEAVARRGEVPRTR</sequence>
<evidence type="ECO:0000313" key="3">
    <source>
        <dbReference type="Proteomes" id="UP001606210"/>
    </source>
</evidence>
<evidence type="ECO:0000256" key="1">
    <source>
        <dbReference type="SAM" id="SignalP"/>
    </source>
</evidence>
<organism evidence="2 3">
    <name type="scientific">Pelomonas parva</name>
    <dbReference type="NCBI Taxonomy" id="3299032"/>
    <lineage>
        <taxon>Bacteria</taxon>
        <taxon>Pseudomonadati</taxon>
        <taxon>Pseudomonadota</taxon>
        <taxon>Betaproteobacteria</taxon>
        <taxon>Burkholderiales</taxon>
        <taxon>Sphaerotilaceae</taxon>
        <taxon>Roseateles</taxon>
    </lineage>
</organism>
<name>A0ABW7F163_9BURK</name>
<evidence type="ECO:0000313" key="2">
    <source>
        <dbReference type="EMBL" id="MFG6429012.1"/>
    </source>
</evidence>
<keyword evidence="3" id="KW-1185">Reference proteome</keyword>
<accession>A0ABW7F163</accession>
<reference evidence="2 3" key="1">
    <citation type="submission" date="2024-08" db="EMBL/GenBank/DDBJ databases">
        <authorList>
            <person name="Lu H."/>
        </authorList>
    </citation>
    <scope>NUCLEOTIDE SEQUENCE [LARGE SCALE GENOMIC DNA]</scope>
    <source>
        <strain evidence="2 3">LYH14W</strain>
    </source>
</reference>
<protein>
    <submittedName>
        <fullName evidence="2">Uncharacterized protein</fullName>
    </submittedName>
</protein>
<keyword evidence="1" id="KW-0732">Signal</keyword>
<gene>
    <name evidence="2" type="ORF">ACG00Y_03770</name>
</gene>
<dbReference type="EMBL" id="JBIGHV010000001">
    <property type="protein sequence ID" value="MFG6429012.1"/>
    <property type="molecule type" value="Genomic_DNA"/>
</dbReference>